<feature type="signal peptide" evidence="10">
    <location>
        <begin position="1"/>
        <end position="16"/>
    </location>
</feature>
<keyword evidence="10" id="KW-0732">Signal</keyword>
<dbReference type="Proteomes" id="UP000006514">
    <property type="component" value="Unassembled WGS sequence"/>
</dbReference>
<evidence type="ECO:0000256" key="10">
    <source>
        <dbReference type="SAM" id="SignalP"/>
    </source>
</evidence>
<dbReference type="AlphaFoldDB" id="J0LGH4"/>
<dbReference type="InterPro" id="IPR006710">
    <property type="entry name" value="Glyco_hydro_43"/>
</dbReference>
<evidence type="ECO:0000256" key="5">
    <source>
        <dbReference type="ARBA" id="ARBA00022801"/>
    </source>
</evidence>
<dbReference type="InterPro" id="IPR023296">
    <property type="entry name" value="Glyco_hydro_beta-prop_sf"/>
</dbReference>
<dbReference type="InterPro" id="IPR050727">
    <property type="entry name" value="GH43_arabinanases"/>
</dbReference>
<evidence type="ECO:0000256" key="8">
    <source>
        <dbReference type="PIRSR" id="PIRSR606710-1"/>
    </source>
</evidence>
<evidence type="ECO:0000256" key="7">
    <source>
        <dbReference type="PIRNR" id="PIRNR026534"/>
    </source>
</evidence>
<dbReference type="UniPathway" id="UPA00667"/>
<dbReference type="PANTHER" id="PTHR43301:SF3">
    <property type="entry name" value="ARABINAN ENDO-1,5-ALPHA-L-ARABINOSIDASE A-RELATED"/>
    <property type="match status" value="1"/>
</dbReference>
<dbReference type="EMBL" id="JH687856">
    <property type="protein sequence ID" value="EJD36686.1"/>
    <property type="molecule type" value="Genomic_DNA"/>
</dbReference>
<accession>J0LGH4</accession>
<feature type="active site" description="Proton donor" evidence="8">
    <location>
        <position position="199"/>
    </location>
</feature>
<proteinExistence type="inferred from homology"/>
<dbReference type="InterPro" id="IPR016840">
    <property type="entry name" value="Glyco_hydro_43_endo_a_Ara-ase"/>
</dbReference>
<feature type="chain" id="PRO_5003735773" description="Arabinan endo-1,5-alpha-L-arabinosidase" evidence="10">
    <location>
        <begin position="17"/>
        <end position="345"/>
    </location>
</feature>
<dbReference type="KEGG" id="adl:AURDEDRAFT_174283"/>
<evidence type="ECO:0000256" key="2">
    <source>
        <dbReference type="ARBA" id="ARBA00004834"/>
    </source>
</evidence>
<reference evidence="12" key="1">
    <citation type="journal article" date="2012" name="Science">
        <title>The Paleozoic origin of enzymatic lignin decomposition reconstructed from 31 fungal genomes.</title>
        <authorList>
            <person name="Floudas D."/>
            <person name="Binder M."/>
            <person name="Riley R."/>
            <person name="Barry K."/>
            <person name="Blanchette R.A."/>
            <person name="Henrissat B."/>
            <person name="Martinez A.T."/>
            <person name="Otillar R."/>
            <person name="Spatafora J.W."/>
            <person name="Yadav J.S."/>
            <person name="Aerts A."/>
            <person name="Benoit I."/>
            <person name="Boyd A."/>
            <person name="Carlson A."/>
            <person name="Copeland A."/>
            <person name="Coutinho P.M."/>
            <person name="de Vries R.P."/>
            <person name="Ferreira P."/>
            <person name="Findley K."/>
            <person name="Foster B."/>
            <person name="Gaskell J."/>
            <person name="Glotzer D."/>
            <person name="Gorecki P."/>
            <person name="Heitman J."/>
            <person name="Hesse C."/>
            <person name="Hori C."/>
            <person name="Igarashi K."/>
            <person name="Jurgens J.A."/>
            <person name="Kallen N."/>
            <person name="Kersten P."/>
            <person name="Kohler A."/>
            <person name="Kuees U."/>
            <person name="Kumar T.K.A."/>
            <person name="Kuo A."/>
            <person name="LaButti K."/>
            <person name="Larrondo L.F."/>
            <person name="Lindquist E."/>
            <person name="Ling A."/>
            <person name="Lombard V."/>
            <person name="Lucas S."/>
            <person name="Lundell T."/>
            <person name="Martin R."/>
            <person name="McLaughlin D.J."/>
            <person name="Morgenstern I."/>
            <person name="Morin E."/>
            <person name="Murat C."/>
            <person name="Nagy L.G."/>
            <person name="Nolan M."/>
            <person name="Ohm R.A."/>
            <person name="Patyshakuliyeva A."/>
            <person name="Rokas A."/>
            <person name="Ruiz-Duenas F.J."/>
            <person name="Sabat G."/>
            <person name="Salamov A."/>
            <person name="Samejima M."/>
            <person name="Schmutz J."/>
            <person name="Slot J.C."/>
            <person name="St John F."/>
            <person name="Stenlid J."/>
            <person name="Sun H."/>
            <person name="Sun S."/>
            <person name="Syed K."/>
            <person name="Tsang A."/>
            <person name="Wiebenga A."/>
            <person name="Young D."/>
            <person name="Pisabarro A."/>
            <person name="Eastwood D.C."/>
            <person name="Martin F."/>
            <person name="Cullen D."/>
            <person name="Grigoriev I.V."/>
            <person name="Hibbett D.S."/>
        </authorList>
    </citation>
    <scope>NUCLEOTIDE SEQUENCE [LARGE SCALE GENOMIC DNA]</scope>
    <source>
        <strain evidence="12">TFB10046</strain>
    </source>
</reference>
<comment type="similarity">
    <text evidence="3 7">Belongs to the glycosyl hydrolase 43 family.</text>
</comment>
<sequence length="345" mass="37561">MRFLLFVSSLLTLACAASYPNPIAGSANVNCRDPATIYRPENQMYYTFCTGQGMRIMKAPALNGPWKKAGYVMPNNCSKVDIKGRCDLWAGDVAKINGQYVLYYSASQVGSAKAVVGVATSKTMEPGSWTDHGEVLRSTGSLGFIAIDPNIIQANGTLKLSFGSHMSGIFQADLKDIKTLKTKLPGRKLASYNGRPHVEGGFMYKSPDSPYYYFFFSDGITLFGNGRPGKGGEYKVRVGRSKNPNGPFLDKTGDKLTAKMPQSPAGSLALESHGNIYAPGGQSLFRDPVSKRDVIAYHYVKKDKGGSALLGFNYVDFKSGWPKLVEKKVIKPTKPKPKRMDSSDA</sequence>
<dbReference type="PIRSF" id="PIRSF026534">
    <property type="entry name" value="Endo_alpha-L-arabinosidase"/>
    <property type="match status" value="1"/>
</dbReference>
<dbReference type="OMA" id="YILYYSV"/>
<name>J0LGH4_AURST</name>
<dbReference type="Pfam" id="PF04616">
    <property type="entry name" value="Glyco_hydro_43"/>
    <property type="match status" value="1"/>
</dbReference>
<evidence type="ECO:0000256" key="6">
    <source>
        <dbReference type="ARBA" id="ARBA00023295"/>
    </source>
</evidence>
<evidence type="ECO:0000256" key="9">
    <source>
        <dbReference type="PIRSR" id="PIRSR606710-2"/>
    </source>
</evidence>
<dbReference type="PANTHER" id="PTHR43301">
    <property type="entry name" value="ARABINAN ENDO-1,5-ALPHA-L-ARABINOSIDASE"/>
    <property type="match status" value="1"/>
</dbReference>
<evidence type="ECO:0000313" key="12">
    <source>
        <dbReference type="Proteomes" id="UP000006514"/>
    </source>
</evidence>
<protein>
    <recommendedName>
        <fullName evidence="4 7">Arabinan endo-1,5-alpha-L-arabinosidase</fullName>
        <ecNumber evidence="4 7">3.2.1.99</ecNumber>
    </recommendedName>
</protein>
<dbReference type="SUPFAM" id="SSF75005">
    <property type="entry name" value="Arabinanase/levansucrase/invertase"/>
    <property type="match status" value="1"/>
</dbReference>
<dbReference type="GO" id="GO:0031222">
    <property type="term" value="P:arabinan catabolic process"/>
    <property type="evidence" value="ECO:0007669"/>
    <property type="project" value="UniProtKB-UniPathway"/>
</dbReference>
<comment type="catalytic activity">
    <reaction evidence="1 7">
        <text>Endohydrolysis of (1-&gt;5)-alpha-arabinofuranosidic linkages in (1-&gt;5)-arabinans.</text>
        <dbReference type="EC" id="3.2.1.99"/>
    </reaction>
</comment>
<dbReference type="EC" id="3.2.1.99" evidence="4 7"/>
<keyword evidence="12" id="KW-1185">Reference proteome</keyword>
<keyword evidence="6 7" id="KW-0326">Glycosidase</keyword>
<evidence type="ECO:0000313" key="11">
    <source>
        <dbReference type="EMBL" id="EJD36686.1"/>
    </source>
</evidence>
<dbReference type="Gene3D" id="2.115.10.20">
    <property type="entry name" value="Glycosyl hydrolase domain, family 43"/>
    <property type="match status" value="1"/>
</dbReference>
<keyword evidence="5 7" id="KW-0378">Hydrolase</keyword>
<evidence type="ECO:0000256" key="1">
    <source>
        <dbReference type="ARBA" id="ARBA00000375"/>
    </source>
</evidence>
<gene>
    <name evidence="11" type="ORF">AURDEDRAFT_174283</name>
</gene>
<dbReference type="PROSITE" id="PS51257">
    <property type="entry name" value="PROKAR_LIPOPROTEIN"/>
    <property type="match status" value="1"/>
</dbReference>
<evidence type="ECO:0000256" key="4">
    <source>
        <dbReference type="ARBA" id="ARBA00012586"/>
    </source>
</evidence>
<dbReference type="GO" id="GO:0046558">
    <property type="term" value="F:arabinan endo-1,5-alpha-L-arabinosidase activity"/>
    <property type="evidence" value="ECO:0007669"/>
    <property type="project" value="UniProtKB-EC"/>
</dbReference>
<organism evidence="11 12">
    <name type="scientific">Auricularia subglabra (strain TFB-10046 / SS5)</name>
    <name type="common">White-rot fungus</name>
    <name type="synonym">Auricularia delicata (strain TFB10046)</name>
    <dbReference type="NCBI Taxonomy" id="717982"/>
    <lineage>
        <taxon>Eukaryota</taxon>
        <taxon>Fungi</taxon>
        <taxon>Dikarya</taxon>
        <taxon>Basidiomycota</taxon>
        <taxon>Agaricomycotina</taxon>
        <taxon>Agaricomycetes</taxon>
        <taxon>Auriculariales</taxon>
        <taxon>Auriculariaceae</taxon>
        <taxon>Auricularia</taxon>
    </lineage>
</organism>
<feature type="site" description="Important for catalytic activity, responsible for pKa modulation of the active site Glu and correct orientation of both the proton donor and substrate" evidence="9">
    <location>
        <position position="148"/>
    </location>
</feature>
<dbReference type="eggNOG" id="ENOG502QTQG">
    <property type="taxonomic scope" value="Eukaryota"/>
</dbReference>
<feature type="active site" description="Proton acceptor" evidence="8">
    <location>
        <position position="33"/>
    </location>
</feature>
<dbReference type="InParanoid" id="J0LGH4"/>
<evidence type="ECO:0000256" key="3">
    <source>
        <dbReference type="ARBA" id="ARBA00009865"/>
    </source>
</evidence>
<comment type="pathway">
    <text evidence="2 7">Glycan metabolism; L-arabinan degradation.</text>
</comment>
<dbReference type="OrthoDB" id="195678at2759"/>